<name>A0A9D1N2D1_9CLOT</name>
<organism evidence="1 2">
    <name type="scientific">Candidatus Limenecus avicola</name>
    <dbReference type="NCBI Taxonomy" id="2840847"/>
    <lineage>
        <taxon>Bacteria</taxon>
        <taxon>Bacillati</taxon>
        <taxon>Bacillota</taxon>
        <taxon>Clostridia</taxon>
        <taxon>Eubacteriales</taxon>
        <taxon>Clostridiaceae</taxon>
        <taxon>Clostridiaceae incertae sedis</taxon>
        <taxon>Candidatus Limenecus</taxon>
    </lineage>
</organism>
<dbReference type="AlphaFoldDB" id="A0A9D1N2D1"/>
<sequence length="150" mass="16735">MDVKTLKALGNEFYSKGVGNDLKAAKETYVTFLNTAKESPSVAKLIFNNSLVVSRDMFFKTARHNAAISGSDASIKEAVKKDSNVKDFITVLKSDKDVKALEKTLKESINNLYKRTKSIREQAVLNENGNVSLSALKDKRSKNFFTRFFG</sequence>
<gene>
    <name evidence="1" type="ORF">IAD26_09720</name>
</gene>
<evidence type="ECO:0000313" key="1">
    <source>
        <dbReference type="EMBL" id="HIU93391.1"/>
    </source>
</evidence>
<evidence type="ECO:0000313" key="2">
    <source>
        <dbReference type="Proteomes" id="UP000886748"/>
    </source>
</evidence>
<dbReference type="EMBL" id="DVOD01000071">
    <property type="protein sequence ID" value="HIU93391.1"/>
    <property type="molecule type" value="Genomic_DNA"/>
</dbReference>
<proteinExistence type="predicted"/>
<reference evidence="1" key="2">
    <citation type="journal article" date="2021" name="PeerJ">
        <title>Extensive microbial diversity within the chicken gut microbiome revealed by metagenomics and culture.</title>
        <authorList>
            <person name="Gilroy R."/>
            <person name="Ravi A."/>
            <person name="Getino M."/>
            <person name="Pursley I."/>
            <person name="Horton D.L."/>
            <person name="Alikhan N.F."/>
            <person name="Baker D."/>
            <person name="Gharbi K."/>
            <person name="Hall N."/>
            <person name="Watson M."/>
            <person name="Adriaenssens E.M."/>
            <person name="Foster-Nyarko E."/>
            <person name="Jarju S."/>
            <person name="Secka A."/>
            <person name="Antonio M."/>
            <person name="Oren A."/>
            <person name="Chaudhuri R.R."/>
            <person name="La Ragione R."/>
            <person name="Hildebrand F."/>
            <person name="Pallen M.J."/>
        </authorList>
    </citation>
    <scope>NUCLEOTIDE SEQUENCE</scope>
    <source>
        <strain evidence="1">CHK154-7741</strain>
    </source>
</reference>
<dbReference type="Proteomes" id="UP000886748">
    <property type="component" value="Unassembled WGS sequence"/>
</dbReference>
<reference evidence="1" key="1">
    <citation type="submission" date="2020-10" db="EMBL/GenBank/DDBJ databases">
        <authorList>
            <person name="Gilroy R."/>
        </authorList>
    </citation>
    <scope>NUCLEOTIDE SEQUENCE</scope>
    <source>
        <strain evidence="1">CHK154-7741</strain>
    </source>
</reference>
<protein>
    <submittedName>
        <fullName evidence="1">Uncharacterized protein</fullName>
    </submittedName>
</protein>
<accession>A0A9D1N2D1</accession>
<comment type="caution">
    <text evidence="1">The sequence shown here is derived from an EMBL/GenBank/DDBJ whole genome shotgun (WGS) entry which is preliminary data.</text>
</comment>